<accession>A0A417Z5I8</accession>
<name>A0A417Z5I8_9LACO</name>
<dbReference type="RefSeq" id="WP_118911007.1">
    <property type="nucleotide sequence ID" value="NZ_QOCS01000016.1"/>
</dbReference>
<gene>
    <name evidence="1" type="ORF">DS832_07395</name>
</gene>
<dbReference type="EMBL" id="QOCS01000016">
    <property type="protein sequence ID" value="RHW45635.1"/>
    <property type="molecule type" value="Genomic_DNA"/>
</dbReference>
<dbReference type="Gene3D" id="3.20.20.70">
    <property type="entry name" value="Aldolase class I"/>
    <property type="match status" value="1"/>
</dbReference>
<comment type="caution">
    <text evidence="1">The sequence shown here is derived from an EMBL/GenBank/DDBJ whole genome shotgun (WGS) entry which is preliminary data.</text>
</comment>
<dbReference type="NCBIfam" id="TIGR03581">
    <property type="entry name" value="EF_0839"/>
    <property type="match status" value="1"/>
</dbReference>
<evidence type="ECO:0000313" key="2">
    <source>
        <dbReference type="Proteomes" id="UP000284822"/>
    </source>
</evidence>
<evidence type="ECO:0000313" key="1">
    <source>
        <dbReference type="EMBL" id="RHW45635.1"/>
    </source>
</evidence>
<dbReference type="Proteomes" id="UP000284822">
    <property type="component" value="Unassembled WGS sequence"/>
</dbReference>
<dbReference type="InterPro" id="IPR013785">
    <property type="entry name" value="Aldolase_TIM"/>
</dbReference>
<dbReference type="NCBIfam" id="NF047796">
    <property type="entry name" value="DhDoxPGlucAldDagF"/>
    <property type="match status" value="1"/>
</dbReference>
<dbReference type="Pfam" id="PF07071">
    <property type="entry name" value="KDGP_aldolase"/>
    <property type="match status" value="1"/>
</dbReference>
<dbReference type="AlphaFoldDB" id="A0A417Z5I8"/>
<protein>
    <submittedName>
        <fullName evidence="1">2-dehydro-3-deoxyphosphooctonate aldolase</fullName>
    </submittedName>
</protein>
<proteinExistence type="predicted"/>
<dbReference type="InterPro" id="IPR010763">
    <property type="entry name" value="DgaF"/>
</dbReference>
<organism evidence="1 2">
    <name type="scientific">Bombilactobacillus bombi</name>
    <dbReference type="NCBI Taxonomy" id="1303590"/>
    <lineage>
        <taxon>Bacteria</taxon>
        <taxon>Bacillati</taxon>
        <taxon>Bacillota</taxon>
        <taxon>Bacilli</taxon>
        <taxon>Lactobacillales</taxon>
        <taxon>Lactobacillaceae</taxon>
        <taxon>Bombilactobacillus</taxon>
    </lineage>
</organism>
<reference evidence="1 2" key="1">
    <citation type="submission" date="2018-07" db="EMBL/GenBank/DDBJ databases">
        <title>Genome sequences of six Lactobacillus spp. isolated from bumble bee guts.</title>
        <authorList>
            <person name="Motta E.V.S."/>
            <person name="Moran N.A."/>
        </authorList>
    </citation>
    <scope>NUCLEOTIDE SEQUENCE [LARGE SCALE GENOMIC DNA]</scope>
    <source>
        <strain evidence="1 2">LV-8.1</strain>
    </source>
</reference>
<sequence>MNKRPNFYKDRVALNILAGSVNNAIDCYQAANGYAVLGVLTNNYSSDETAIEDMKLYQDAINNAISIGLGAGDPNQSEMVKRVSQLLHPQHINQVFTGVGKTREILAQDETFINCLVSPTGKIGLVNIATGPLSSTAPSAEVPIESAIAIIKDMGGSSIKFFPMKGLEHEDEYRIVAQACAKNNFNLEPTGGIDINNFETILKIALEAGVPKVIPHIYSSIIDKKTGLTKSKDVQILFNIVQKLLG</sequence>